<dbReference type="EMBL" id="CP001854">
    <property type="protein sequence ID" value="ADB54000.1"/>
    <property type="molecule type" value="Genomic_DNA"/>
</dbReference>
<dbReference type="RefSeq" id="WP_012937051.1">
    <property type="nucleotide sequence ID" value="NC_013739.1"/>
</dbReference>
<dbReference type="PANTHER" id="PTHR11803">
    <property type="entry name" value="2-IMINOBUTANOATE/2-IMINOPROPANOATE DEAMINASE RIDA"/>
    <property type="match status" value="1"/>
</dbReference>
<keyword evidence="3" id="KW-1185">Reference proteome</keyword>
<evidence type="ECO:0000256" key="1">
    <source>
        <dbReference type="ARBA" id="ARBA00010552"/>
    </source>
</evidence>
<dbReference type="eggNOG" id="COG0251">
    <property type="taxonomic scope" value="Bacteria"/>
</dbReference>
<dbReference type="Gene3D" id="3.30.1330.40">
    <property type="entry name" value="RutC-like"/>
    <property type="match status" value="1"/>
</dbReference>
<dbReference type="GO" id="GO:0005829">
    <property type="term" value="C:cytosol"/>
    <property type="evidence" value="ECO:0007669"/>
    <property type="project" value="TreeGrafter"/>
</dbReference>
<dbReference type="PANTHER" id="PTHR11803:SF58">
    <property type="entry name" value="PROTEIN HMF1-RELATED"/>
    <property type="match status" value="1"/>
</dbReference>
<dbReference type="SUPFAM" id="SSF55298">
    <property type="entry name" value="YjgF-like"/>
    <property type="match status" value="1"/>
</dbReference>
<sequence>MRREHINPDGLFQHPSFTRIVSVSGAMRLIFISGQTPTDENYKVVAEGDYAGQYRQVMDNLGVQLRAAGATWDDVVYRRIFTLDVDALIAALRAPEARGYWNAETPPGSTLVGVTRLSDPAFLVEIDLQAIVAAD</sequence>
<evidence type="ECO:0000313" key="3">
    <source>
        <dbReference type="Proteomes" id="UP000008229"/>
    </source>
</evidence>
<dbReference type="InterPro" id="IPR035959">
    <property type="entry name" value="RutC-like_sf"/>
</dbReference>
<reference evidence="3" key="2">
    <citation type="submission" date="2010-01" db="EMBL/GenBank/DDBJ databases">
        <title>The complete genome of Conexibacter woesei DSM 14684.</title>
        <authorList>
            <consortium name="US DOE Joint Genome Institute (JGI-PGF)"/>
            <person name="Lucas S."/>
            <person name="Copeland A."/>
            <person name="Lapidus A."/>
            <person name="Glavina del Rio T."/>
            <person name="Dalin E."/>
            <person name="Tice H."/>
            <person name="Bruce D."/>
            <person name="Goodwin L."/>
            <person name="Pitluck S."/>
            <person name="Kyrpides N."/>
            <person name="Mavromatis K."/>
            <person name="Ivanova N."/>
            <person name="Mikhailova N."/>
            <person name="Chertkov O."/>
            <person name="Brettin T."/>
            <person name="Detter J.C."/>
            <person name="Han C."/>
            <person name="Larimer F."/>
            <person name="Land M."/>
            <person name="Hauser L."/>
            <person name="Markowitz V."/>
            <person name="Cheng J.-F."/>
            <person name="Hugenholtz P."/>
            <person name="Woyke T."/>
            <person name="Wu D."/>
            <person name="Pukall R."/>
            <person name="Steenblock K."/>
            <person name="Schneider S."/>
            <person name="Klenk H.-P."/>
            <person name="Eisen J.A."/>
        </authorList>
    </citation>
    <scope>NUCLEOTIDE SEQUENCE [LARGE SCALE GENOMIC DNA]</scope>
    <source>
        <strain evidence="3">DSM 14684 / CIP 108061 / JCM 11494 / NBRC 100937 / ID131577</strain>
    </source>
</reference>
<organism evidence="2 3">
    <name type="scientific">Conexibacter woesei (strain DSM 14684 / CCUG 47730 / CIP 108061 / JCM 11494 / NBRC 100937 / ID131577)</name>
    <dbReference type="NCBI Taxonomy" id="469383"/>
    <lineage>
        <taxon>Bacteria</taxon>
        <taxon>Bacillati</taxon>
        <taxon>Actinomycetota</taxon>
        <taxon>Thermoleophilia</taxon>
        <taxon>Solirubrobacterales</taxon>
        <taxon>Conexibacteraceae</taxon>
        <taxon>Conexibacter</taxon>
    </lineage>
</organism>
<comment type="similarity">
    <text evidence="1">Belongs to the RutC family.</text>
</comment>
<dbReference type="Proteomes" id="UP000008229">
    <property type="component" value="Chromosome"/>
</dbReference>
<dbReference type="AlphaFoldDB" id="D3F0R6"/>
<dbReference type="CDD" id="cd00448">
    <property type="entry name" value="YjgF_YER057c_UK114_family"/>
    <property type="match status" value="1"/>
</dbReference>
<dbReference type="STRING" id="469383.Cwoe_5596"/>
<name>D3F0R6_CONWI</name>
<dbReference type="GO" id="GO:0019239">
    <property type="term" value="F:deaminase activity"/>
    <property type="evidence" value="ECO:0007669"/>
    <property type="project" value="TreeGrafter"/>
</dbReference>
<evidence type="ECO:0000313" key="2">
    <source>
        <dbReference type="EMBL" id="ADB54000.1"/>
    </source>
</evidence>
<dbReference type="OrthoDB" id="9803101at2"/>
<dbReference type="HOGENOM" id="CLU_100715_4_2_11"/>
<dbReference type="KEGG" id="cwo:Cwoe_5596"/>
<dbReference type="InterPro" id="IPR006175">
    <property type="entry name" value="YjgF/YER057c/UK114"/>
</dbReference>
<protein>
    <submittedName>
        <fullName evidence="2">Endoribonuclease L-PSP</fullName>
    </submittedName>
</protein>
<gene>
    <name evidence="2" type="ordered locus">Cwoe_5596</name>
</gene>
<dbReference type="Pfam" id="PF01042">
    <property type="entry name" value="Ribonuc_L-PSP"/>
    <property type="match status" value="1"/>
</dbReference>
<reference evidence="2 3" key="1">
    <citation type="journal article" date="2010" name="Stand. Genomic Sci.">
        <title>Complete genome sequence of Conexibacter woesei type strain (ID131577).</title>
        <authorList>
            <person name="Pukall R."/>
            <person name="Lapidus A."/>
            <person name="Glavina Del Rio T."/>
            <person name="Copeland A."/>
            <person name="Tice H."/>
            <person name="Cheng J.-F."/>
            <person name="Lucas S."/>
            <person name="Chen F."/>
            <person name="Nolan M."/>
            <person name="Bruce D."/>
            <person name="Goodwin L."/>
            <person name="Pitluck S."/>
            <person name="Mavromatis K."/>
            <person name="Ivanova N."/>
            <person name="Ovchinnikova G."/>
            <person name="Pati A."/>
            <person name="Chen A."/>
            <person name="Palaniappan K."/>
            <person name="Land M."/>
            <person name="Hauser L."/>
            <person name="Chang Y.-J."/>
            <person name="Jeffries C.D."/>
            <person name="Chain P."/>
            <person name="Meincke L."/>
            <person name="Sims D."/>
            <person name="Brettin T."/>
            <person name="Detter J.C."/>
            <person name="Rohde M."/>
            <person name="Goeker M."/>
            <person name="Bristow J."/>
            <person name="Eisen J.A."/>
            <person name="Markowitz V."/>
            <person name="Kyrpides N.C."/>
            <person name="Klenk H.-P."/>
            <person name="Hugenholtz P."/>
        </authorList>
    </citation>
    <scope>NUCLEOTIDE SEQUENCE [LARGE SCALE GENOMIC DNA]</scope>
    <source>
        <strain evidence="3">DSM 14684 / CIP 108061 / JCM 11494 / NBRC 100937 / ID131577</strain>
    </source>
</reference>
<proteinExistence type="inferred from homology"/>
<accession>D3F0R6</accession>